<name>A0A7S3PJZ5_9STRA</name>
<keyword evidence="5" id="KW-0812">Transmembrane</keyword>
<feature type="domain" description="Sulfatase N-terminal" evidence="6">
    <location>
        <begin position="352"/>
        <end position="673"/>
    </location>
</feature>
<feature type="transmembrane region" description="Helical" evidence="5">
    <location>
        <begin position="48"/>
        <end position="68"/>
    </location>
</feature>
<dbReference type="Gene3D" id="3.40.720.10">
    <property type="entry name" value="Alkaline Phosphatase, subunit A"/>
    <property type="match status" value="1"/>
</dbReference>
<evidence type="ECO:0000256" key="1">
    <source>
        <dbReference type="ARBA" id="ARBA00022723"/>
    </source>
</evidence>
<dbReference type="InterPro" id="IPR000917">
    <property type="entry name" value="Sulfatase_N"/>
</dbReference>
<protein>
    <recommendedName>
        <fullName evidence="6">Sulfatase N-terminal domain-containing protein</fullName>
    </recommendedName>
</protein>
<dbReference type="AlphaFoldDB" id="A0A7S3PJZ5"/>
<evidence type="ECO:0000259" key="6">
    <source>
        <dbReference type="Pfam" id="PF00884"/>
    </source>
</evidence>
<sequence>MISHPDHNITGGRRNDSPEEEPHDEKDIEAGASSKSCSDYSCTFRQRLISGILIVVVVIVIIAVTVGGSNNSNDGDADQQPSQGNSVIKQGESFFNFTTLKCKRNSTCNLVDVEGLEFPVLYENTEETKFVEIEEYPECAEMITNGVLVSNTNIKDLMLSLVRSGKCPYMLGAVEVEHLATSDLVSAVDGSLVSEGIDEDTIFIVADEGNGHSVSFRNAVGQYLSVFPASGSVATVEANDGNLVQRFFVRCENENIVLQLQGTDTDTDDLFLCIHGTTLEVKSINEGLDNCWLQIGKLNLDSVEPKLPIEFLEGPPTPTPSPTPENIDSPTTSPTSKPTESKLSEKLKGSKPNIVMIMFDDLGYHDVGWVPPESFPRSEVVEATPFLSSLAAKSIILDRHYAHWHCSPSRRSFLTGRLPHRTEEKLSFPEDDHSDIRWTWISEKLKQAGYSNYYIGKGHTGYKSIRHLPLNRGFDKFTGFLKGKELYLDFSYWEGNYGGLKERSEYSTQFFTRIAIETLQLHQQQKQEEPFFLYLNYQTPHTPIEPPGKNSRYAGYAKYNERDYYPYEYMLYAADFESKELVDYLKGDSNLWANTFFIFTSDNGATSKNVPSSETVGSNFPLRGEKSTSFEGAFRVQTFVTGGLIPEELEGTRNKLISHVADWYATFCYLAGVNDNDDPPNHVPSLEDLPDSIDPLDPVVINPDTGLYDNIWASNNNTYPGHDSVNILPYLLDPTIDAGKRGYHPDERDVLVLSMEAIIMGDYKLVVAQPCAIEEARGICKRTKKFGWMNLDAKLGSYLPPPQGKGCTKINDPFASTPLQYEPCLFNIENDQRERSPINNLELRDKLWTALNNSLIFQYNTILRNKHDGISLPEQLGICDDSNSKKNALFGNTEGPLCGLELCFRIGTEVTCN</sequence>
<organism evidence="7">
    <name type="scientific">Aplanochytrium stocchinoi</name>
    <dbReference type="NCBI Taxonomy" id="215587"/>
    <lineage>
        <taxon>Eukaryota</taxon>
        <taxon>Sar</taxon>
        <taxon>Stramenopiles</taxon>
        <taxon>Bigyra</taxon>
        <taxon>Labyrinthulomycetes</taxon>
        <taxon>Thraustochytrida</taxon>
        <taxon>Thraustochytriidae</taxon>
        <taxon>Aplanochytrium</taxon>
    </lineage>
</organism>
<dbReference type="InterPro" id="IPR017850">
    <property type="entry name" value="Alkaline_phosphatase_core_sf"/>
</dbReference>
<reference evidence="7" key="1">
    <citation type="submission" date="2021-01" db="EMBL/GenBank/DDBJ databases">
        <authorList>
            <person name="Corre E."/>
            <person name="Pelletier E."/>
            <person name="Niang G."/>
            <person name="Scheremetjew M."/>
            <person name="Finn R."/>
            <person name="Kale V."/>
            <person name="Holt S."/>
            <person name="Cochrane G."/>
            <person name="Meng A."/>
            <person name="Brown T."/>
            <person name="Cohen L."/>
        </authorList>
    </citation>
    <scope>NUCLEOTIDE SEQUENCE</scope>
    <source>
        <strain evidence="7">GSBS06</strain>
    </source>
</reference>
<dbReference type="InterPro" id="IPR047115">
    <property type="entry name" value="ARSB"/>
</dbReference>
<gene>
    <name evidence="7" type="ORF">ASTO00021_LOCUS11947</name>
</gene>
<dbReference type="Pfam" id="PF00884">
    <property type="entry name" value="Sulfatase"/>
    <property type="match status" value="1"/>
</dbReference>
<evidence type="ECO:0000256" key="5">
    <source>
        <dbReference type="SAM" id="Phobius"/>
    </source>
</evidence>
<evidence type="ECO:0000256" key="4">
    <source>
        <dbReference type="SAM" id="MobiDB-lite"/>
    </source>
</evidence>
<evidence type="ECO:0000256" key="3">
    <source>
        <dbReference type="ARBA" id="ARBA00023180"/>
    </source>
</evidence>
<dbReference type="SUPFAM" id="SSF53649">
    <property type="entry name" value="Alkaline phosphatase-like"/>
    <property type="match status" value="1"/>
</dbReference>
<feature type="region of interest" description="Disordered" evidence="4">
    <location>
        <begin position="1"/>
        <end position="37"/>
    </location>
</feature>
<accession>A0A7S3PJZ5</accession>
<dbReference type="PANTHER" id="PTHR10342">
    <property type="entry name" value="ARYLSULFATASE"/>
    <property type="match status" value="1"/>
</dbReference>
<dbReference type="EMBL" id="HBIN01015742">
    <property type="protein sequence ID" value="CAE0441826.1"/>
    <property type="molecule type" value="Transcribed_RNA"/>
</dbReference>
<evidence type="ECO:0000313" key="7">
    <source>
        <dbReference type="EMBL" id="CAE0441826.1"/>
    </source>
</evidence>
<keyword evidence="3" id="KW-0325">Glycoprotein</keyword>
<keyword evidence="5" id="KW-0472">Membrane</keyword>
<proteinExistence type="predicted"/>
<dbReference type="PANTHER" id="PTHR10342:SF274">
    <property type="entry name" value="ARYLSULFATASE B"/>
    <property type="match status" value="1"/>
</dbReference>
<feature type="compositionally biased region" description="Basic and acidic residues" evidence="4">
    <location>
        <begin position="1"/>
        <end position="17"/>
    </location>
</feature>
<dbReference type="Gene3D" id="3.30.1120.10">
    <property type="match status" value="1"/>
</dbReference>
<keyword evidence="2" id="KW-0106">Calcium</keyword>
<feature type="region of interest" description="Disordered" evidence="4">
    <location>
        <begin position="309"/>
        <end position="345"/>
    </location>
</feature>
<feature type="compositionally biased region" description="Low complexity" evidence="4">
    <location>
        <begin position="329"/>
        <end position="338"/>
    </location>
</feature>
<dbReference type="GO" id="GO:0008484">
    <property type="term" value="F:sulfuric ester hydrolase activity"/>
    <property type="evidence" value="ECO:0007669"/>
    <property type="project" value="InterPro"/>
</dbReference>
<keyword evidence="5" id="KW-1133">Transmembrane helix</keyword>
<dbReference type="GO" id="GO:0046872">
    <property type="term" value="F:metal ion binding"/>
    <property type="evidence" value="ECO:0007669"/>
    <property type="project" value="UniProtKB-KW"/>
</dbReference>
<keyword evidence="1" id="KW-0479">Metal-binding</keyword>
<evidence type="ECO:0000256" key="2">
    <source>
        <dbReference type="ARBA" id="ARBA00022837"/>
    </source>
</evidence>